<organism evidence="1 2">
    <name type="scientific">Sessilibacter corallicola</name>
    <dbReference type="NCBI Taxonomy" id="2904075"/>
    <lineage>
        <taxon>Bacteria</taxon>
        <taxon>Pseudomonadati</taxon>
        <taxon>Pseudomonadota</taxon>
        <taxon>Gammaproteobacteria</taxon>
        <taxon>Cellvibrionales</taxon>
        <taxon>Cellvibrionaceae</taxon>
        <taxon>Sessilibacter</taxon>
    </lineage>
</organism>
<proteinExistence type="predicted"/>
<gene>
    <name evidence="1" type="ORF">NBRC116591_17850</name>
</gene>
<keyword evidence="2" id="KW-1185">Reference proteome</keyword>
<evidence type="ECO:0000313" key="1">
    <source>
        <dbReference type="EMBL" id="GAA6167974.1"/>
    </source>
</evidence>
<sequence length="325" mass="36267">MTIFASSTVGTVTFANDASEQIDQSIKNSFNDIQSAVFSDPYDALPKYKVTKKLFGKSGDHPDNHVLRAARRSMTSTADLFDFPLGQKVFQPNGICFAGHWLIESDSEYTGLFEEGTRVPVIARASVALGGTLQKHKRAFGMAVKLFPHPNPDLPVKTANLFVMNSLGGVKTQHVLDLSMDNAPALGALPPMNKWGTMLRLQRDFAKADRELSGDDSEIAYRPVDALANINSRNGNALETVYSPTWVRLSIDKHIPKMDQDDFRNELRVNQYPEEKLVWHIDVAAGEISNKKQARWQRIGRLELTSSITSKTCDQRLHFQHPLGQ</sequence>
<evidence type="ECO:0000313" key="2">
    <source>
        <dbReference type="Proteomes" id="UP001465153"/>
    </source>
</evidence>
<name>A0ABQ0A8K0_9GAMM</name>
<protein>
    <submittedName>
        <fullName evidence="1">Uncharacterized protein</fullName>
    </submittedName>
</protein>
<reference evidence="1 2" key="1">
    <citation type="submission" date="2024-04" db="EMBL/GenBank/DDBJ databases">
        <title>Draft genome sequence of Sessilibacter corallicola NBRC 116591.</title>
        <authorList>
            <person name="Miyakawa T."/>
            <person name="Kusuya Y."/>
            <person name="Miura T."/>
        </authorList>
    </citation>
    <scope>NUCLEOTIDE SEQUENCE [LARGE SCALE GENOMIC DNA]</scope>
    <source>
        <strain evidence="1 2">KU-00831-HH</strain>
    </source>
</reference>
<accession>A0ABQ0A8K0</accession>
<dbReference type="EMBL" id="BAABWN010000005">
    <property type="protein sequence ID" value="GAA6167974.1"/>
    <property type="molecule type" value="Genomic_DNA"/>
</dbReference>
<dbReference type="RefSeq" id="WP_353302632.1">
    <property type="nucleotide sequence ID" value="NZ_BAABWN010000005.1"/>
</dbReference>
<dbReference type="Proteomes" id="UP001465153">
    <property type="component" value="Unassembled WGS sequence"/>
</dbReference>
<comment type="caution">
    <text evidence="1">The sequence shown here is derived from an EMBL/GenBank/DDBJ whole genome shotgun (WGS) entry which is preliminary data.</text>
</comment>